<dbReference type="AlphaFoldDB" id="A0A1K1QB15"/>
<feature type="transmembrane region" description="Helical" evidence="6">
    <location>
        <begin position="250"/>
        <end position="271"/>
    </location>
</feature>
<name>A0A1K1QB15_9BACT</name>
<dbReference type="GO" id="GO:0015171">
    <property type="term" value="F:amino acid transmembrane transporter activity"/>
    <property type="evidence" value="ECO:0007669"/>
    <property type="project" value="TreeGrafter"/>
</dbReference>
<dbReference type="PANTHER" id="PTHR43243">
    <property type="entry name" value="INNER MEMBRANE TRANSPORTER YGJI-RELATED"/>
    <property type="match status" value="1"/>
</dbReference>
<evidence type="ECO:0000256" key="1">
    <source>
        <dbReference type="ARBA" id="ARBA00004141"/>
    </source>
</evidence>
<dbReference type="Gene3D" id="1.20.1740.10">
    <property type="entry name" value="Amino acid/polyamine transporter I"/>
    <property type="match status" value="1"/>
</dbReference>
<feature type="transmembrane region" description="Helical" evidence="6">
    <location>
        <begin position="192"/>
        <end position="212"/>
    </location>
</feature>
<feature type="transmembrane region" description="Helical" evidence="6">
    <location>
        <begin position="445"/>
        <end position="466"/>
    </location>
</feature>
<feature type="transmembrane region" description="Helical" evidence="6">
    <location>
        <begin position="283"/>
        <end position="303"/>
    </location>
</feature>
<evidence type="ECO:0000256" key="5">
    <source>
        <dbReference type="ARBA" id="ARBA00023136"/>
    </source>
</evidence>
<keyword evidence="3 6" id="KW-0812">Transmembrane</keyword>
<dbReference type="Proteomes" id="UP001326715">
    <property type="component" value="Chromosome"/>
</dbReference>
<dbReference type="InterPro" id="IPR002293">
    <property type="entry name" value="AA/rel_permease1"/>
</dbReference>
<dbReference type="Pfam" id="PF13520">
    <property type="entry name" value="AA_permease_2"/>
    <property type="match status" value="1"/>
</dbReference>
<dbReference type="PIRSF" id="PIRSF006060">
    <property type="entry name" value="AA_transporter"/>
    <property type="match status" value="1"/>
</dbReference>
<evidence type="ECO:0000313" key="8">
    <source>
        <dbReference type="EMBL" id="WQG86565.1"/>
    </source>
</evidence>
<dbReference type="GO" id="GO:0016020">
    <property type="term" value="C:membrane"/>
    <property type="evidence" value="ECO:0007669"/>
    <property type="project" value="UniProtKB-SubCell"/>
</dbReference>
<sequence length="498" mass="53961">MGKLFVKKPLSLLLSEASESDKGLKRTLGAGSLIALGIGAIIGAGLFVRTAAAAGQHAGPAVVFSFIIAAAGCALAGLCYAEFASMIPIAGSAYTYSYATMGEFIAWIIGWDLVLEYALGAATVAIGWAQYLNKLLEKTVGWTVPYQWCHSPFEISDAGVHGIMNIPAIFILLLLSLLLIRGIEGSAMVNNIIVIAKVAIVILIIILGWQFINPLNHTPFMIPENAGTVTMHNGTVVDYSAFGFHGISGVLRGAGVVFFAFIGFDAVSTAAQETVNPKRNMPIGILVSLFVCTALYILFSYVLTGIAPYQDFLKEGGEASVAFVIDKYMVGYGWLSTFVTVAILAGFSSVILVMLLGQTRVFYSMANDGLVPKVFAELHPKFRTPYRSQAMFFVFVSLFAAFVPDSVVGDMTSIGTLFAFVLVCLGVIVMRKTDPDQPREFKTPWVPFVPLLGTVFCVTMIFSLGWENWSRLIVWLLIGFVIYFGYSVKHSKIRKMGK</sequence>
<proteinExistence type="predicted"/>
<keyword evidence="5 6" id="KW-0472">Membrane</keyword>
<evidence type="ECO:0000256" key="4">
    <source>
        <dbReference type="ARBA" id="ARBA00022989"/>
    </source>
</evidence>
<accession>A0A1K1QB15</accession>
<keyword evidence="10" id="KW-1185">Reference proteome</keyword>
<feature type="transmembrane region" description="Helical" evidence="6">
    <location>
        <begin position="162"/>
        <end position="180"/>
    </location>
</feature>
<feature type="transmembrane region" description="Helical" evidence="6">
    <location>
        <begin position="472"/>
        <end position="488"/>
    </location>
</feature>
<protein>
    <submittedName>
        <fullName evidence="8">Amino acid permease</fullName>
    </submittedName>
    <submittedName>
        <fullName evidence="7">Basic amino acid/polyamine antiporter, APA family</fullName>
    </submittedName>
</protein>
<feature type="transmembrane region" description="Helical" evidence="6">
    <location>
        <begin position="390"/>
        <end position="408"/>
    </location>
</feature>
<dbReference type="EMBL" id="FPIZ01000007">
    <property type="protein sequence ID" value="SFW56916.1"/>
    <property type="molecule type" value="Genomic_DNA"/>
</dbReference>
<reference evidence="7 9" key="1">
    <citation type="submission" date="2016-11" db="EMBL/GenBank/DDBJ databases">
        <authorList>
            <person name="Jaros S."/>
            <person name="Januszkiewicz K."/>
            <person name="Wedrychowicz H."/>
        </authorList>
    </citation>
    <scope>NUCLEOTIDE SEQUENCE [LARGE SCALE GENOMIC DNA]</scope>
    <source>
        <strain evidence="7 9">DSM 784</strain>
    </source>
</reference>
<organism evidence="7 9">
    <name type="scientific">Chitinophaga sancti</name>
    <dbReference type="NCBI Taxonomy" id="1004"/>
    <lineage>
        <taxon>Bacteria</taxon>
        <taxon>Pseudomonadati</taxon>
        <taxon>Bacteroidota</taxon>
        <taxon>Chitinophagia</taxon>
        <taxon>Chitinophagales</taxon>
        <taxon>Chitinophagaceae</taxon>
        <taxon>Chitinophaga</taxon>
    </lineage>
</organism>
<evidence type="ECO:0000256" key="3">
    <source>
        <dbReference type="ARBA" id="ARBA00022692"/>
    </source>
</evidence>
<evidence type="ECO:0000313" key="7">
    <source>
        <dbReference type="EMBL" id="SFW56916.1"/>
    </source>
</evidence>
<gene>
    <name evidence="7" type="ORF">SAMN05661012_02617</name>
    <name evidence="8" type="ORF">SR876_16630</name>
</gene>
<comment type="subcellular location">
    <subcellularLocation>
        <location evidence="1">Membrane</location>
        <topology evidence="1">Multi-pass membrane protein</topology>
    </subcellularLocation>
</comment>
<dbReference type="OrthoDB" id="9762947at2"/>
<dbReference type="EMBL" id="CP140154">
    <property type="protein sequence ID" value="WQG86565.1"/>
    <property type="molecule type" value="Genomic_DNA"/>
</dbReference>
<evidence type="ECO:0000256" key="6">
    <source>
        <dbReference type="SAM" id="Phobius"/>
    </source>
</evidence>
<dbReference type="RefSeq" id="WP_072360652.1">
    <property type="nucleotide sequence ID" value="NZ_CBHWAX010000016.1"/>
</dbReference>
<feature type="transmembrane region" description="Helical" evidence="6">
    <location>
        <begin position="60"/>
        <end position="83"/>
    </location>
</feature>
<dbReference type="Proteomes" id="UP000183788">
    <property type="component" value="Unassembled WGS sequence"/>
</dbReference>
<evidence type="ECO:0000256" key="2">
    <source>
        <dbReference type="ARBA" id="ARBA00022448"/>
    </source>
</evidence>
<reference evidence="8 10" key="2">
    <citation type="submission" date="2023-11" db="EMBL/GenBank/DDBJ databases">
        <title>MicrobeMod: A computational toolkit for identifying prokaryotic methylation and restriction-modification with nanopore sequencing.</title>
        <authorList>
            <person name="Crits-Christoph A."/>
            <person name="Kang S.C."/>
            <person name="Lee H."/>
            <person name="Ostrov N."/>
        </authorList>
    </citation>
    <scope>NUCLEOTIDE SEQUENCE [LARGE SCALE GENOMIC DNA]</scope>
    <source>
        <strain evidence="8 10">ATCC 23090</strain>
    </source>
</reference>
<dbReference type="PANTHER" id="PTHR43243:SF4">
    <property type="entry name" value="CATIONIC AMINO ACID TRANSPORTER 4"/>
    <property type="match status" value="1"/>
</dbReference>
<feature type="transmembrane region" description="Helical" evidence="6">
    <location>
        <begin position="28"/>
        <end position="48"/>
    </location>
</feature>
<evidence type="ECO:0000313" key="10">
    <source>
        <dbReference type="Proteomes" id="UP001326715"/>
    </source>
</evidence>
<evidence type="ECO:0000313" key="9">
    <source>
        <dbReference type="Proteomes" id="UP000183788"/>
    </source>
</evidence>
<feature type="transmembrane region" description="Helical" evidence="6">
    <location>
        <begin position="414"/>
        <end position="433"/>
    </location>
</feature>
<feature type="transmembrane region" description="Helical" evidence="6">
    <location>
        <begin position="104"/>
        <end position="129"/>
    </location>
</feature>
<keyword evidence="2" id="KW-0813">Transport</keyword>
<dbReference type="STRING" id="1004.SAMN05661012_02617"/>
<feature type="transmembrane region" description="Helical" evidence="6">
    <location>
        <begin position="332"/>
        <end position="356"/>
    </location>
</feature>
<keyword evidence="4 6" id="KW-1133">Transmembrane helix</keyword>